<evidence type="ECO:0000256" key="7">
    <source>
        <dbReference type="PROSITE-ProRule" id="PRU00333"/>
    </source>
</evidence>
<comment type="subunit">
    <text evidence="5">Homotetramer.</text>
</comment>
<comment type="caution">
    <text evidence="9">The sequence shown here is derived from an EMBL/GenBank/DDBJ whole genome shotgun (WGS) entry which is preliminary data.</text>
</comment>
<evidence type="ECO:0000256" key="6">
    <source>
        <dbReference type="PIRSR" id="PIRSR037505-2"/>
    </source>
</evidence>
<dbReference type="EMBL" id="JANPWB010000012">
    <property type="protein sequence ID" value="KAJ1117976.1"/>
    <property type="molecule type" value="Genomic_DNA"/>
</dbReference>
<evidence type="ECO:0000259" key="8">
    <source>
        <dbReference type="PROSITE" id="PS50970"/>
    </source>
</evidence>
<keyword evidence="1 5" id="KW-0489">Methyltransferase</keyword>
<dbReference type="InterPro" id="IPR017226">
    <property type="entry name" value="BHMT-like"/>
</dbReference>
<dbReference type="Pfam" id="PF02574">
    <property type="entry name" value="S-methyl_trans"/>
    <property type="match status" value="1"/>
</dbReference>
<evidence type="ECO:0000313" key="9">
    <source>
        <dbReference type="EMBL" id="KAJ1117976.1"/>
    </source>
</evidence>
<feature type="binding site" evidence="6 7">
    <location>
        <position position="221"/>
    </location>
    <ligand>
        <name>Zn(2+)</name>
        <dbReference type="ChEBI" id="CHEBI:29105"/>
    </ligand>
</feature>
<dbReference type="NCBIfam" id="NF007020">
    <property type="entry name" value="PRK09485.1"/>
    <property type="match status" value="1"/>
</dbReference>
<evidence type="ECO:0000256" key="5">
    <source>
        <dbReference type="PIRNR" id="PIRNR037505"/>
    </source>
</evidence>
<sequence>MADVKILDGGLSSELDAGGFLIKGDPLWSARVLQTNPPAIKDVHLRFLKSGADVITTATYQASVVGFQKYLGLCVEDATELLRSGVKIAKEAADEFSSKTSDMKRPLIAGSVGPYGAFLHDCSEYSGSYVDEMSVEELTAWHRPQLQCLESAGVDLFALETIPSQKEAEAFVALLREFPNTKAWLSYSCKDELHTYHGEKFTDAINVAIKTTQLVAVGVNCSPPTIISPLLTSANKNNFDVQMIVYPNKGGVWDPNVGWSKTIYEKTLASYAEEWVDLGAKWIGGCCQTTPSDIAGLQQVLRSSQVK</sequence>
<gene>
    <name evidence="9" type="ORF">NDU88_006171</name>
</gene>
<feature type="binding site" evidence="6 7">
    <location>
        <position position="287"/>
    </location>
    <ligand>
        <name>Zn(2+)</name>
        <dbReference type="ChEBI" id="CHEBI:29105"/>
    </ligand>
</feature>
<evidence type="ECO:0000256" key="2">
    <source>
        <dbReference type="ARBA" id="ARBA00022679"/>
    </source>
</evidence>
<dbReference type="Proteomes" id="UP001066276">
    <property type="component" value="Chromosome 8"/>
</dbReference>
<dbReference type="PROSITE" id="PS50970">
    <property type="entry name" value="HCY"/>
    <property type="match status" value="1"/>
</dbReference>
<dbReference type="GO" id="GO:0033528">
    <property type="term" value="P:S-methylmethionine cycle"/>
    <property type="evidence" value="ECO:0007669"/>
    <property type="project" value="TreeGrafter"/>
</dbReference>
<dbReference type="FunFam" id="3.20.20.330:FF:000002">
    <property type="entry name" value="Homocysteine S-methyltransferase"/>
    <property type="match status" value="1"/>
</dbReference>
<keyword evidence="3 5" id="KW-0479">Metal-binding</keyword>
<organism evidence="9 10">
    <name type="scientific">Pleurodeles waltl</name>
    <name type="common">Iberian ribbed newt</name>
    <dbReference type="NCBI Taxonomy" id="8319"/>
    <lineage>
        <taxon>Eukaryota</taxon>
        <taxon>Metazoa</taxon>
        <taxon>Chordata</taxon>
        <taxon>Craniata</taxon>
        <taxon>Vertebrata</taxon>
        <taxon>Euteleostomi</taxon>
        <taxon>Amphibia</taxon>
        <taxon>Batrachia</taxon>
        <taxon>Caudata</taxon>
        <taxon>Salamandroidea</taxon>
        <taxon>Salamandridae</taxon>
        <taxon>Pleurodelinae</taxon>
        <taxon>Pleurodeles</taxon>
    </lineage>
</organism>
<comment type="pathway">
    <text evidence="5">Amino-acid biosynthesis; L-methionine biosynthesis via de novo pathway; L-methionine from L-homocysteine (BhmT route): step 1/1.</text>
</comment>
<comment type="cofactor">
    <cofactor evidence="5 6">
        <name>Zn(2+)</name>
        <dbReference type="ChEBI" id="CHEBI:29105"/>
    </cofactor>
    <text evidence="5 6">Binds 1 zinc ion per subunit.</text>
</comment>
<dbReference type="SUPFAM" id="SSF82282">
    <property type="entry name" value="Homocysteine S-methyltransferase"/>
    <property type="match status" value="1"/>
</dbReference>
<dbReference type="InterPro" id="IPR003726">
    <property type="entry name" value="HCY_dom"/>
</dbReference>
<evidence type="ECO:0000256" key="3">
    <source>
        <dbReference type="ARBA" id="ARBA00022723"/>
    </source>
</evidence>
<feature type="domain" description="Hcy-binding" evidence="8">
    <location>
        <begin position="1"/>
        <end position="301"/>
    </location>
</feature>
<evidence type="ECO:0000256" key="4">
    <source>
        <dbReference type="ARBA" id="ARBA00022833"/>
    </source>
</evidence>
<comment type="function">
    <text evidence="5">Involved in the regulation of homocysteine metabolism.</text>
</comment>
<dbReference type="InterPro" id="IPR051486">
    <property type="entry name" value="Hcy_S-methyltransferase"/>
</dbReference>
<accession>A0AAV7NQ00</accession>
<dbReference type="InterPro" id="IPR036589">
    <property type="entry name" value="HCY_dom_sf"/>
</dbReference>
<dbReference type="GO" id="GO:0032259">
    <property type="term" value="P:methylation"/>
    <property type="evidence" value="ECO:0007669"/>
    <property type="project" value="UniProtKB-KW"/>
</dbReference>
<keyword evidence="4 5" id="KW-0862">Zinc</keyword>
<dbReference type="PIRSF" id="PIRSF037505">
    <property type="entry name" value="Betaine_HMT"/>
    <property type="match status" value="1"/>
</dbReference>
<dbReference type="GO" id="GO:0008270">
    <property type="term" value="F:zinc ion binding"/>
    <property type="evidence" value="ECO:0007669"/>
    <property type="project" value="UniProtKB-UniRule"/>
</dbReference>
<keyword evidence="2 5" id="KW-0808">Transferase</keyword>
<protein>
    <recommendedName>
        <fullName evidence="8">Hcy-binding domain-containing protein</fullName>
    </recommendedName>
</protein>
<dbReference type="PANTHER" id="PTHR46015:SF1">
    <property type="entry name" value="HOMOCYSTEINE S-METHYLTRANSFERASE-LIKE ISOFORM 1"/>
    <property type="match status" value="1"/>
</dbReference>
<evidence type="ECO:0000256" key="1">
    <source>
        <dbReference type="ARBA" id="ARBA00022603"/>
    </source>
</evidence>
<dbReference type="GO" id="GO:0008898">
    <property type="term" value="F:S-adenosylmethionine-homocysteine S-methyltransferase activity"/>
    <property type="evidence" value="ECO:0007669"/>
    <property type="project" value="TreeGrafter"/>
</dbReference>
<dbReference type="AlphaFoldDB" id="A0AAV7NQ00"/>
<feature type="binding site" evidence="6 7">
    <location>
        <position position="286"/>
    </location>
    <ligand>
        <name>Zn(2+)</name>
        <dbReference type="ChEBI" id="CHEBI:29105"/>
    </ligand>
</feature>
<dbReference type="GO" id="GO:0009086">
    <property type="term" value="P:methionine biosynthetic process"/>
    <property type="evidence" value="ECO:0007669"/>
    <property type="project" value="InterPro"/>
</dbReference>
<evidence type="ECO:0000313" key="10">
    <source>
        <dbReference type="Proteomes" id="UP001066276"/>
    </source>
</evidence>
<proteinExistence type="predicted"/>
<dbReference type="PANTHER" id="PTHR46015">
    <property type="entry name" value="ZGC:172121"/>
    <property type="match status" value="1"/>
</dbReference>
<name>A0AAV7NQ00_PLEWA</name>
<reference evidence="9" key="1">
    <citation type="journal article" date="2022" name="bioRxiv">
        <title>Sequencing and chromosome-scale assembly of the giantPleurodeles waltlgenome.</title>
        <authorList>
            <person name="Brown T."/>
            <person name="Elewa A."/>
            <person name="Iarovenko S."/>
            <person name="Subramanian E."/>
            <person name="Araus A.J."/>
            <person name="Petzold A."/>
            <person name="Susuki M."/>
            <person name="Suzuki K.-i.T."/>
            <person name="Hayashi T."/>
            <person name="Toyoda A."/>
            <person name="Oliveira C."/>
            <person name="Osipova E."/>
            <person name="Leigh N.D."/>
            <person name="Simon A."/>
            <person name="Yun M.H."/>
        </authorList>
    </citation>
    <scope>NUCLEOTIDE SEQUENCE</scope>
    <source>
        <strain evidence="9">20211129_DDA</strain>
        <tissue evidence="9">Liver</tissue>
    </source>
</reference>
<keyword evidence="10" id="KW-1185">Reference proteome</keyword>
<dbReference type="Gene3D" id="3.20.20.330">
    <property type="entry name" value="Homocysteine-binding-like domain"/>
    <property type="match status" value="1"/>
</dbReference>